<accession>A0A2P6VLB6</accession>
<proteinExistence type="predicted"/>
<dbReference type="PANTHER" id="PTHR39757:SF3">
    <property type="entry name" value="LYCOPENE EPSILON CYCLASE, CHLOROPLASTIC"/>
    <property type="match status" value="1"/>
</dbReference>
<comment type="caution">
    <text evidence="1">The sequence shown here is derived from an EMBL/GenBank/DDBJ whole genome shotgun (WGS) entry which is preliminary data.</text>
</comment>
<dbReference type="STRING" id="554055.A0A2P6VLB6"/>
<evidence type="ECO:0000313" key="2">
    <source>
        <dbReference type="Proteomes" id="UP000239649"/>
    </source>
</evidence>
<dbReference type="Proteomes" id="UP000239649">
    <property type="component" value="Unassembled WGS sequence"/>
</dbReference>
<name>A0A2P6VLB6_9CHLO</name>
<keyword evidence="2" id="KW-1185">Reference proteome</keyword>
<evidence type="ECO:0000313" key="1">
    <source>
        <dbReference type="EMBL" id="PSC74902.1"/>
    </source>
</evidence>
<dbReference type="AlphaFoldDB" id="A0A2P6VLB6"/>
<dbReference type="OrthoDB" id="1716816at2759"/>
<dbReference type="EMBL" id="LHPF02000003">
    <property type="protein sequence ID" value="PSC74902.1"/>
    <property type="molecule type" value="Genomic_DNA"/>
</dbReference>
<dbReference type="Pfam" id="PF05834">
    <property type="entry name" value="Lycopene_cycl"/>
    <property type="match status" value="2"/>
</dbReference>
<protein>
    <submittedName>
        <fullName evidence="1">Chloroplast lycopene epsilon-cyclase</fullName>
    </submittedName>
</protein>
<reference evidence="1 2" key="1">
    <citation type="journal article" date="2018" name="Plant J.">
        <title>Genome sequences of Chlorella sorokiniana UTEX 1602 and Micractinium conductrix SAG 241.80: implications to maltose excretion by a green alga.</title>
        <authorList>
            <person name="Arriola M.B."/>
            <person name="Velmurugan N."/>
            <person name="Zhang Y."/>
            <person name="Plunkett M.H."/>
            <person name="Hondzo H."/>
            <person name="Barney B.M."/>
        </authorList>
    </citation>
    <scope>NUCLEOTIDE SEQUENCE [LARGE SCALE GENOMIC DNA]</scope>
    <source>
        <strain evidence="1 2">SAG 241.80</strain>
    </source>
</reference>
<organism evidence="1 2">
    <name type="scientific">Micractinium conductrix</name>
    <dbReference type="NCBI Taxonomy" id="554055"/>
    <lineage>
        <taxon>Eukaryota</taxon>
        <taxon>Viridiplantae</taxon>
        <taxon>Chlorophyta</taxon>
        <taxon>core chlorophytes</taxon>
        <taxon>Trebouxiophyceae</taxon>
        <taxon>Chlorellales</taxon>
        <taxon>Chlorellaceae</taxon>
        <taxon>Chlorella clade</taxon>
        <taxon>Micractinium</taxon>
    </lineage>
</organism>
<dbReference type="PANTHER" id="PTHR39757">
    <property type="match status" value="1"/>
</dbReference>
<sequence length="309" mass="33809">MAAQTAYGIEAEVEGYEQVYPKDAMLFMDFRRHHTGLYDGTASRRGLAGAWGEAMAAAREHGGRRRVRLHHTAPAWQQPGKSQHGFDGLAGTEGEVPSFLYAMPLGGERVFLEETCVVARPALPFNTLKRRLERRCKALGMKVKEAAAFGAAMCLVHPATGYSITCSLRDAPAERRRQTSFQVFGMELLCQLDCRATADFFTTFFKLPSTYWRGFLASKLSSVELLTFAMLTFVLAPPNIKAKLVTHFMTDTSGHYMISAYTGKNRKQWEDPASSSSGDATQLSAAAAGMLALQQLAAAAAERANAHPS</sequence>
<gene>
    <name evidence="1" type="ORF">C2E20_1820</name>
</gene>